<dbReference type="Proteomes" id="UP000095287">
    <property type="component" value="Unplaced"/>
</dbReference>
<dbReference type="AlphaFoldDB" id="A0A1I7Z6R5"/>
<name>A0A1I7Z6R5_9BILA</name>
<evidence type="ECO:0000256" key="1">
    <source>
        <dbReference type="SAM" id="Coils"/>
    </source>
</evidence>
<proteinExistence type="predicted"/>
<evidence type="ECO:0000313" key="3">
    <source>
        <dbReference type="WBParaSite" id="L893_g23151.t1"/>
    </source>
</evidence>
<feature type="coiled-coil region" evidence="1">
    <location>
        <begin position="27"/>
        <end position="58"/>
    </location>
</feature>
<keyword evidence="1" id="KW-0175">Coiled coil</keyword>
<dbReference type="WBParaSite" id="L893_g23151.t1">
    <property type="protein sequence ID" value="L893_g23151.t1"/>
    <property type="gene ID" value="L893_g23151"/>
</dbReference>
<protein>
    <submittedName>
        <fullName evidence="3">Tubulin-specific chaperone A</fullName>
    </submittedName>
</protein>
<evidence type="ECO:0000313" key="2">
    <source>
        <dbReference type="Proteomes" id="UP000095287"/>
    </source>
</evidence>
<accession>A0A1I7Z6R5</accession>
<reference evidence="3" key="1">
    <citation type="submission" date="2016-11" db="UniProtKB">
        <authorList>
            <consortium name="WormBaseParasite"/>
        </authorList>
    </citation>
    <scope>IDENTIFICATION</scope>
</reference>
<organism evidence="2 3">
    <name type="scientific">Steinernema glaseri</name>
    <dbReference type="NCBI Taxonomy" id="37863"/>
    <lineage>
        <taxon>Eukaryota</taxon>
        <taxon>Metazoa</taxon>
        <taxon>Ecdysozoa</taxon>
        <taxon>Nematoda</taxon>
        <taxon>Chromadorea</taxon>
        <taxon>Rhabditida</taxon>
        <taxon>Tylenchina</taxon>
        <taxon>Panagrolaimomorpha</taxon>
        <taxon>Strongyloidoidea</taxon>
        <taxon>Steinernematidae</taxon>
        <taxon>Steinernema</taxon>
    </lineage>
</organism>
<keyword evidence="2" id="KW-1185">Reference proteome</keyword>
<sequence>MSFAQLEAARKAEIEKFMALRDQIVRVSQALLQKAEVQEDLKEQKKELDADLSKREDESFDYAREMRLVTEAAEDARAEQEVAAARRQAKSDIIDVIRSPLN</sequence>